<dbReference type="PANTHER" id="PTHR34512">
    <property type="entry name" value="CELL SURFACE PROTEIN"/>
    <property type="match status" value="1"/>
</dbReference>
<dbReference type="PANTHER" id="PTHR34512:SF30">
    <property type="entry name" value="OUTER MEMBRANE PROTEIN ASSEMBLY FACTOR BAMB"/>
    <property type="match status" value="1"/>
</dbReference>
<dbReference type="STRING" id="1227496.C489_06728"/>
<comment type="caution">
    <text evidence="2">The sequence shown here is derived from an EMBL/GenBank/DDBJ whole genome shotgun (WGS) entry which is preliminary data.</text>
</comment>
<dbReference type="Gene3D" id="2.40.128.630">
    <property type="match status" value="1"/>
</dbReference>
<keyword evidence="3" id="KW-1185">Reference proteome</keyword>
<name>L9Y3Z0_9EURY</name>
<evidence type="ECO:0000259" key="1">
    <source>
        <dbReference type="Pfam" id="PF13360"/>
    </source>
</evidence>
<dbReference type="Proteomes" id="UP000011632">
    <property type="component" value="Unassembled WGS sequence"/>
</dbReference>
<dbReference type="InterPro" id="IPR018391">
    <property type="entry name" value="PQQ_b-propeller_rpt"/>
</dbReference>
<reference evidence="2 3" key="1">
    <citation type="journal article" date="2014" name="PLoS Genet.">
        <title>Phylogenetically driven sequencing of extremely halophilic archaea reveals strategies for static and dynamic osmo-response.</title>
        <authorList>
            <person name="Becker E.A."/>
            <person name="Seitzer P.M."/>
            <person name="Tritt A."/>
            <person name="Larsen D."/>
            <person name="Krusor M."/>
            <person name="Yao A.I."/>
            <person name="Wu D."/>
            <person name="Madern D."/>
            <person name="Eisen J.A."/>
            <person name="Darling A.E."/>
            <person name="Facciotti M.T."/>
        </authorList>
    </citation>
    <scope>NUCLEOTIDE SEQUENCE [LARGE SCALE GENOMIC DNA]</scope>
    <source>
        <strain evidence="2 3">JCM 10478</strain>
    </source>
</reference>
<proteinExistence type="predicted"/>
<organism evidence="2 3">
    <name type="scientific">Natrinema versiforme JCM 10478</name>
    <dbReference type="NCBI Taxonomy" id="1227496"/>
    <lineage>
        <taxon>Archaea</taxon>
        <taxon>Methanobacteriati</taxon>
        <taxon>Methanobacteriota</taxon>
        <taxon>Stenosarchaea group</taxon>
        <taxon>Halobacteria</taxon>
        <taxon>Halobacteriales</taxon>
        <taxon>Natrialbaceae</taxon>
        <taxon>Natrinema</taxon>
    </lineage>
</organism>
<evidence type="ECO:0000313" key="3">
    <source>
        <dbReference type="Proteomes" id="UP000011632"/>
    </source>
</evidence>
<sequence length="341" mass="36242">MSPQSDPVSLSSDRRWSVEIGSEIRSSPIVVDGRVYVHDRGTGKTACLDEHTGEVLWKRSTGGRDHLAAPAVDGERVYLNGRGEWTALALDAETGDTEWAFPTTHGSRSIACADGTVFVGSDDEGAVLIALEAETGQEQWSVDVGSELFGPPAIVDGTVYAGSTNSRVLALDADDGTERWRFDSSGGVVAAPTVRDGTVYVGTQSGIVHALDRETGREEWNSGAGELGMLYPSPAVNDDLLVVGTWNTGEVRAFEPHSGREQWRADDLEGIVYVTAPVIAGDHVYFGSDDGLHAVDRDTGEHREKLQADAAGGMQSSPAVVNDTVYVGDNEGTVHAVSKTE</sequence>
<dbReference type="Gene3D" id="2.40.10.480">
    <property type="match status" value="1"/>
</dbReference>
<keyword evidence="2" id="KW-0449">Lipoprotein</keyword>
<dbReference type="Pfam" id="PF13360">
    <property type="entry name" value="PQQ_2"/>
    <property type="match status" value="2"/>
</dbReference>
<dbReference type="PATRIC" id="fig|1227496.3.peg.1360"/>
<dbReference type="InterPro" id="IPR002372">
    <property type="entry name" value="PQQ_rpt_dom"/>
</dbReference>
<dbReference type="InterPro" id="IPR011047">
    <property type="entry name" value="Quinoprotein_ADH-like_sf"/>
</dbReference>
<dbReference type="EMBL" id="AOID01000021">
    <property type="protein sequence ID" value="ELY68775.1"/>
    <property type="molecule type" value="Genomic_DNA"/>
</dbReference>
<protein>
    <submittedName>
        <fullName evidence="2">Cell surface protein/ lipoprotein</fullName>
    </submittedName>
</protein>
<dbReference type="InterPro" id="IPR015943">
    <property type="entry name" value="WD40/YVTN_repeat-like_dom_sf"/>
</dbReference>
<feature type="domain" description="Pyrrolo-quinoline quinone repeat" evidence="1">
    <location>
        <begin position="14"/>
        <end position="120"/>
    </location>
</feature>
<dbReference type="AlphaFoldDB" id="L9Y3Z0"/>
<dbReference type="SMART" id="SM00564">
    <property type="entry name" value="PQQ"/>
    <property type="match status" value="8"/>
</dbReference>
<accession>L9Y3Z0</accession>
<dbReference type="SUPFAM" id="SSF50998">
    <property type="entry name" value="Quinoprotein alcohol dehydrogenase-like"/>
    <property type="match status" value="2"/>
</dbReference>
<evidence type="ECO:0000313" key="2">
    <source>
        <dbReference type="EMBL" id="ELY68775.1"/>
    </source>
</evidence>
<dbReference type="RefSeq" id="WP_006430402.1">
    <property type="nucleotide sequence ID" value="NZ_AOID01000021.1"/>
</dbReference>
<feature type="domain" description="Pyrrolo-quinoline quinone repeat" evidence="1">
    <location>
        <begin position="127"/>
        <end position="339"/>
    </location>
</feature>
<dbReference type="OrthoDB" id="177634at2157"/>
<dbReference type="Gene3D" id="2.130.10.10">
    <property type="entry name" value="YVTN repeat-like/Quinoprotein amine dehydrogenase"/>
    <property type="match status" value="1"/>
</dbReference>
<gene>
    <name evidence="2" type="ORF">C489_06728</name>
</gene>